<dbReference type="OrthoDB" id="5191841at2"/>
<evidence type="ECO:0000256" key="6">
    <source>
        <dbReference type="SAM" id="MobiDB-lite"/>
    </source>
</evidence>
<evidence type="ECO:0000256" key="7">
    <source>
        <dbReference type="SAM" id="Phobius"/>
    </source>
</evidence>
<sequence length="189" mass="20242">MTELAIRLVFSLAVVVGLLLLVVKVGSRRFTGRHGAAVRVLHRQALSRTSSVSIVEIGSRVLVLGTTEHQINVLTELAPGELGELSEHDQHDDRHADQDGEAEVIEMDTLASIRPAAEPAASEPAPRPATVAGKRRREMPAVGPEEVARQQPVQQPVQQPGESQGALAGSILSPQTWRQALAAAQRRAS</sequence>
<dbReference type="Pfam" id="PF04347">
    <property type="entry name" value="FliO"/>
    <property type="match status" value="1"/>
</dbReference>
<evidence type="ECO:0000256" key="2">
    <source>
        <dbReference type="ARBA" id="ARBA00022475"/>
    </source>
</evidence>
<feature type="region of interest" description="Disordered" evidence="6">
    <location>
        <begin position="115"/>
        <end position="172"/>
    </location>
</feature>
<dbReference type="Proteomes" id="UP000281708">
    <property type="component" value="Unassembled WGS sequence"/>
</dbReference>
<keyword evidence="5 7" id="KW-0472">Membrane</keyword>
<keyword evidence="3 7" id="KW-0812">Transmembrane</keyword>
<evidence type="ECO:0000313" key="8">
    <source>
        <dbReference type="EMBL" id="RLV49386.1"/>
    </source>
</evidence>
<comment type="caution">
    <text evidence="8">The sequence shown here is derived from an EMBL/GenBank/DDBJ whole genome shotgun (WGS) entry which is preliminary data.</text>
</comment>
<organism evidence="8 9">
    <name type="scientific">Nocardioides mangrovicus</name>
    <dbReference type="NCBI Taxonomy" id="2478913"/>
    <lineage>
        <taxon>Bacteria</taxon>
        <taxon>Bacillati</taxon>
        <taxon>Actinomycetota</taxon>
        <taxon>Actinomycetes</taxon>
        <taxon>Propionibacteriales</taxon>
        <taxon>Nocardioidaceae</taxon>
        <taxon>Nocardioides</taxon>
    </lineage>
</organism>
<name>A0A3L8P1Y2_9ACTN</name>
<keyword evidence="2" id="KW-1003">Cell membrane</keyword>
<comment type="subcellular location">
    <subcellularLocation>
        <location evidence="1">Cell membrane</location>
    </subcellularLocation>
</comment>
<gene>
    <name evidence="8" type="ORF">D9V37_12705</name>
</gene>
<dbReference type="EMBL" id="RDBE01000007">
    <property type="protein sequence ID" value="RLV49386.1"/>
    <property type="molecule type" value="Genomic_DNA"/>
</dbReference>
<evidence type="ECO:0000313" key="9">
    <source>
        <dbReference type="Proteomes" id="UP000281708"/>
    </source>
</evidence>
<proteinExistence type="predicted"/>
<evidence type="ECO:0008006" key="10">
    <source>
        <dbReference type="Google" id="ProtNLM"/>
    </source>
</evidence>
<keyword evidence="4 7" id="KW-1133">Transmembrane helix</keyword>
<protein>
    <recommendedName>
        <fullName evidence="10">Flagellar protein</fullName>
    </recommendedName>
</protein>
<feature type="transmembrane region" description="Helical" evidence="7">
    <location>
        <begin position="6"/>
        <end position="23"/>
    </location>
</feature>
<feature type="compositionally biased region" description="Low complexity" evidence="6">
    <location>
        <begin position="150"/>
        <end position="160"/>
    </location>
</feature>
<dbReference type="AlphaFoldDB" id="A0A3L8P1Y2"/>
<feature type="compositionally biased region" description="Low complexity" evidence="6">
    <location>
        <begin position="115"/>
        <end position="124"/>
    </location>
</feature>
<accession>A0A3L8P1Y2</accession>
<evidence type="ECO:0000256" key="5">
    <source>
        <dbReference type="ARBA" id="ARBA00023136"/>
    </source>
</evidence>
<dbReference type="GO" id="GO:0044781">
    <property type="term" value="P:bacterial-type flagellum organization"/>
    <property type="evidence" value="ECO:0007669"/>
    <property type="project" value="InterPro"/>
</dbReference>
<reference evidence="8 9" key="1">
    <citation type="submission" date="2018-10" db="EMBL/GenBank/DDBJ databases">
        <title>Marmoricola sp. 4Q3S-7 whole genome shotgun sequence.</title>
        <authorList>
            <person name="Li F."/>
        </authorList>
    </citation>
    <scope>NUCLEOTIDE SEQUENCE [LARGE SCALE GENOMIC DNA]</scope>
    <source>
        <strain evidence="8 9">4Q3S-7</strain>
    </source>
</reference>
<evidence type="ECO:0000256" key="4">
    <source>
        <dbReference type="ARBA" id="ARBA00022989"/>
    </source>
</evidence>
<evidence type="ECO:0000256" key="1">
    <source>
        <dbReference type="ARBA" id="ARBA00004236"/>
    </source>
</evidence>
<keyword evidence="9" id="KW-1185">Reference proteome</keyword>
<dbReference type="RefSeq" id="WP_121806488.1">
    <property type="nucleotide sequence ID" value="NZ_RDBE01000007.1"/>
</dbReference>
<dbReference type="InterPro" id="IPR022781">
    <property type="entry name" value="Flagellar_biosynth_FliO"/>
</dbReference>
<evidence type="ECO:0000256" key="3">
    <source>
        <dbReference type="ARBA" id="ARBA00022692"/>
    </source>
</evidence>
<dbReference type="GO" id="GO:0016020">
    <property type="term" value="C:membrane"/>
    <property type="evidence" value="ECO:0007669"/>
    <property type="project" value="InterPro"/>
</dbReference>